<comment type="caution">
    <text evidence="2">The sequence shown here is derived from an EMBL/GenBank/DDBJ whole genome shotgun (WGS) entry which is preliminary data.</text>
</comment>
<proteinExistence type="predicted"/>
<evidence type="ECO:0000313" key="3">
    <source>
        <dbReference type="Proteomes" id="UP000823674"/>
    </source>
</evidence>
<sequence>MFECPIARKVWDLVPAMAIPSRAVCNSLEDLLISCSRMTNLPPTGGLGWICTNSAGSYRFQGTETKRYIASALAAEALALLAGLSKAAFSGIKDVICLSDSKSLIDIITGNKAVVAIRGILHDVGVLSDSFNSISFRFISRVCNEPADRLAKNALFQLSNSLSEIASTDEL</sequence>
<dbReference type="InterPro" id="IPR044730">
    <property type="entry name" value="RNase_H-like_dom_plant"/>
</dbReference>
<evidence type="ECO:0000313" key="2">
    <source>
        <dbReference type="EMBL" id="KAG5399480.1"/>
    </source>
</evidence>
<evidence type="ECO:0000259" key="1">
    <source>
        <dbReference type="Pfam" id="PF13456"/>
    </source>
</evidence>
<dbReference type="Gene3D" id="3.30.420.10">
    <property type="entry name" value="Ribonuclease H-like superfamily/Ribonuclease H"/>
    <property type="match status" value="1"/>
</dbReference>
<dbReference type="PANTHER" id="PTHR47074:SF49">
    <property type="entry name" value="POLYNUCLEOTIDYL TRANSFERASE, RIBONUCLEASE H-LIKE SUPERFAMILY PROTEIN"/>
    <property type="match status" value="1"/>
</dbReference>
<dbReference type="SUPFAM" id="SSF53098">
    <property type="entry name" value="Ribonuclease H-like"/>
    <property type="match status" value="1"/>
</dbReference>
<dbReference type="InterPro" id="IPR012337">
    <property type="entry name" value="RNaseH-like_sf"/>
</dbReference>
<dbReference type="CDD" id="cd06222">
    <property type="entry name" value="RNase_H_like"/>
    <property type="match status" value="1"/>
</dbReference>
<keyword evidence="3" id="KW-1185">Reference proteome</keyword>
<reference evidence="2 3" key="1">
    <citation type="submission" date="2021-03" db="EMBL/GenBank/DDBJ databases">
        <authorList>
            <person name="King G.J."/>
            <person name="Bancroft I."/>
            <person name="Baten A."/>
            <person name="Bloomfield J."/>
            <person name="Borpatragohain P."/>
            <person name="He Z."/>
            <person name="Irish N."/>
            <person name="Irwin J."/>
            <person name="Liu K."/>
            <person name="Mauleon R.P."/>
            <person name="Moore J."/>
            <person name="Morris R."/>
            <person name="Ostergaard L."/>
            <person name="Wang B."/>
            <person name="Wells R."/>
        </authorList>
    </citation>
    <scope>NUCLEOTIDE SEQUENCE [LARGE SCALE GENOMIC DNA]</scope>
    <source>
        <strain evidence="2">R-o-18</strain>
        <tissue evidence="2">Leaf</tissue>
    </source>
</reference>
<dbReference type="InterPro" id="IPR036397">
    <property type="entry name" value="RNaseH_sf"/>
</dbReference>
<feature type="domain" description="RNase H type-1" evidence="1">
    <location>
        <begin position="43"/>
        <end position="154"/>
    </location>
</feature>
<dbReference type="EMBL" id="JADBGQ010000004">
    <property type="protein sequence ID" value="KAG5399480.1"/>
    <property type="molecule type" value="Genomic_DNA"/>
</dbReference>
<name>A0ABQ7ML77_BRACM</name>
<gene>
    <name evidence="2" type="primary">A04p000520.1_BraROA</name>
    <name evidence="2" type="ORF">IGI04_014087</name>
</gene>
<dbReference type="Proteomes" id="UP000823674">
    <property type="component" value="Chromosome A04"/>
</dbReference>
<dbReference type="PANTHER" id="PTHR47074">
    <property type="entry name" value="BNAC02G40300D PROTEIN"/>
    <property type="match status" value="1"/>
</dbReference>
<organism evidence="2 3">
    <name type="scientific">Brassica rapa subsp. trilocularis</name>
    <dbReference type="NCBI Taxonomy" id="1813537"/>
    <lineage>
        <taxon>Eukaryota</taxon>
        <taxon>Viridiplantae</taxon>
        <taxon>Streptophyta</taxon>
        <taxon>Embryophyta</taxon>
        <taxon>Tracheophyta</taxon>
        <taxon>Spermatophyta</taxon>
        <taxon>Magnoliopsida</taxon>
        <taxon>eudicotyledons</taxon>
        <taxon>Gunneridae</taxon>
        <taxon>Pentapetalae</taxon>
        <taxon>rosids</taxon>
        <taxon>malvids</taxon>
        <taxon>Brassicales</taxon>
        <taxon>Brassicaceae</taxon>
        <taxon>Brassiceae</taxon>
        <taxon>Brassica</taxon>
    </lineage>
</organism>
<protein>
    <recommendedName>
        <fullName evidence="1">RNase H type-1 domain-containing protein</fullName>
    </recommendedName>
</protein>
<dbReference type="InterPro" id="IPR002156">
    <property type="entry name" value="RNaseH_domain"/>
</dbReference>
<dbReference type="InterPro" id="IPR052929">
    <property type="entry name" value="RNase_H-like_EbsB-rel"/>
</dbReference>
<accession>A0ABQ7ML77</accession>
<dbReference type="Pfam" id="PF13456">
    <property type="entry name" value="RVT_3"/>
    <property type="match status" value="1"/>
</dbReference>